<dbReference type="RefSeq" id="WP_046996942.1">
    <property type="nucleotide sequence ID" value="NZ_JAIQ01000118.1"/>
</dbReference>
<dbReference type="PANTHER" id="PTHR43280">
    <property type="entry name" value="ARAC-FAMILY TRANSCRIPTIONAL REGULATOR"/>
    <property type="match status" value="1"/>
</dbReference>
<protein>
    <submittedName>
        <fullName evidence="5">AraC family transcriptional regulator</fullName>
    </submittedName>
</protein>
<evidence type="ECO:0000256" key="3">
    <source>
        <dbReference type="ARBA" id="ARBA00023163"/>
    </source>
</evidence>
<dbReference type="PROSITE" id="PS00041">
    <property type="entry name" value="HTH_ARAC_FAMILY_1"/>
    <property type="match status" value="1"/>
</dbReference>
<evidence type="ECO:0000256" key="1">
    <source>
        <dbReference type="ARBA" id="ARBA00023015"/>
    </source>
</evidence>
<gene>
    <name evidence="5" type="ORF">AA20_08245</name>
</gene>
<organism evidence="5 6">
    <name type="scientific">Aliarcobacter butzleri L348</name>
    <dbReference type="NCBI Taxonomy" id="1447256"/>
    <lineage>
        <taxon>Bacteria</taxon>
        <taxon>Pseudomonadati</taxon>
        <taxon>Campylobacterota</taxon>
        <taxon>Epsilonproteobacteria</taxon>
        <taxon>Campylobacterales</taxon>
        <taxon>Arcobacteraceae</taxon>
        <taxon>Aliarcobacter</taxon>
    </lineage>
</organism>
<comment type="caution">
    <text evidence="5">The sequence shown here is derived from an EMBL/GenBank/DDBJ whole genome shotgun (WGS) entry which is preliminary data.</text>
</comment>
<sequence>MTYIVPNYFIEKDDSRIVDLEEIYCINYITKYREDFLSIRNTMHALMIPLIGQKIITTKEKKLDINFSNICFLYQNNYFLSKRVNENLKYKSIVLFFSDKFILDFIKKYKIKSDKKSEIELFNFDYSKFEELKIAIKSFENYLEKDFSKELLKLKVEELFLLVLQKDEKSLIQFFNKIINTTKDRIKYILESNLDFVNSFEDICSLTRQTPSKIRKYFKDEFNTTPKLWINEKRLEKATLLLKTTDETISQIATSCGYSSVSWFILEFKKRYNLTPKDYRYKI</sequence>
<keyword evidence="1" id="KW-0805">Transcription regulation</keyword>
<dbReference type="Proteomes" id="UP000035514">
    <property type="component" value="Unassembled WGS sequence"/>
</dbReference>
<name>A0A0G9JWS9_9BACT</name>
<accession>A0A0G9JWS9</accession>
<dbReference type="Pfam" id="PF12833">
    <property type="entry name" value="HTH_18"/>
    <property type="match status" value="1"/>
</dbReference>
<dbReference type="SUPFAM" id="SSF46689">
    <property type="entry name" value="Homeodomain-like"/>
    <property type="match status" value="1"/>
</dbReference>
<dbReference type="PANTHER" id="PTHR43280:SF2">
    <property type="entry name" value="HTH-TYPE TRANSCRIPTIONAL REGULATOR EXSA"/>
    <property type="match status" value="1"/>
</dbReference>
<dbReference type="Pfam" id="PF22200">
    <property type="entry name" value="ExsA_N"/>
    <property type="match status" value="1"/>
</dbReference>
<dbReference type="SMART" id="SM00342">
    <property type="entry name" value="HTH_ARAC"/>
    <property type="match status" value="1"/>
</dbReference>
<dbReference type="PROSITE" id="PS01124">
    <property type="entry name" value="HTH_ARAC_FAMILY_2"/>
    <property type="match status" value="1"/>
</dbReference>
<evidence type="ECO:0000259" key="4">
    <source>
        <dbReference type="PROSITE" id="PS01124"/>
    </source>
</evidence>
<dbReference type="AlphaFoldDB" id="A0A0G9JWS9"/>
<dbReference type="Gene3D" id="1.10.10.60">
    <property type="entry name" value="Homeodomain-like"/>
    <property type="match status" value="1"/>
</dbReference>
<keyword evidence="3" id="KW-0804">Transcription</keyword>
<dbReference type="InterPro" id="IPR018062">
    <property type="entry name" value="HTH_AraC-typ_CS"/>
</dbReference>
<evidence type="ECO:0000313" key="6">
    <source>
        <dbReference type="Proteomes" id="UP000035514"/>
    </source>
</evidence>
<dbReference type="PRINTS" id="PR00032">
    <property type="entry name" value="HTHARAC"/>
</dbReference>
<dbReference type="InterPro" id="IPR020449">
    <property type="entry name" value="Tscrpt_reg_AraC-type_HTH"/>
</dbReference>
<dbReference type="InterPro" id="IPR018060">
    <property type="entry name" value="HTH_AraC"/>
</dbReference>
<dbReference type="GO" id="GO:0043565">
    <property type="term" value="F:sequence-specific DNA binding"/>
    <property type="evidence" value="ECO:0007669"/>
    <property type="project" value="InterPro"/>
</dbReference>
<dbReference type="InterPro" id="IPR009057">
    <property type="entry name" value="Homeodomain-like_sf"/>
</dbReference>
<feature type="domain" description="HTH araC/xylS-type" evidence="4">
    <location>
        <begin position="184"/>
        <end position="282"/>
    </location>
</feature>
<keyword evidence="2" id="KW-0238">DNA-binding</keyword>
<dbReference type="InterPro" id="IPR054015">
    <property type="entry name" value="ExsA-like_N"/>
</dbReference>
<reference evidence="5 6" key="1">
    <citation type="submission" date="2014-01" db="EMBL/GenBank/DDBJ databases">
        <title>Development of a Comparative Genomic Fingerprinting Assay for High Resolution Genotyping of Arcobacter butzleri.</title>
        <authorList>
            <person name="Webb A.L."/>
            <person name="Inglis G.D."/>
            <person name="Kruczkiewicz P."/>
            <person name="Selinger L.B."/>
            <person name="Taboada E.N."/>
        </authorList>
    </citation>
    <scope>NUCLEOTIDE SEQUENCE [LARGE SCALE GENOMIC DNA]</scope>
    <source>
        <strain evidence="5 6">L348</strain>
    </source>
</reference>
<evidence type="ECO:0000313" key="5">
    <source>
        <dbReference type="EMBL" id="KLD98620.1"/>
    </source>
</evidence>
<proteinExistence type="predicted"/>
<dbReference type="PATRIC" id="fig|1447256.3.peg.1608"/>
<evidence type="ECO:0000256" key="2">
    <source>
        <dbReference type="ARBA" id="ARBA00023125"/>
    </source>
</evidence>
<dbReference type="GO" id="GO:0003700">
    <property type="term" value="F:DNA-binding transcription factor activity"/>
    <property type="evidence" value="ECO:0007669"/>
    <property type="project" value="InterPro"/>
</dbReference>
<dbReference type="EMBL" id="JAIQ01000118">
    <property type="protein sequence ID" value="KLD98620.1"/>
    <property type="molecule type" value="Genomic_DNA"/>
</dbReference>